<protein>
    <submittedName>
        <fullName evidence="7">Cyclopropane-fatty-acyl-phospholipid synthase</fullName>
    </submittedName>
</protein>
<dbReference type="AlphaFoldDB" id="A0A8G2BN54"/>
<evidence type="ECO:0000313" key="7">
    <source>
        <dbReference type="EMBL" id="SDG36078.1"/>
    </source>
</evidence>
<dbReference type="PANTHER" id="PTHR43667">
    <property type="entry name" value="CYCLOPROPANE-FATTY-ACYL-PHOSPHOLIPID SYNTHASE"/>
    <property type="match status" value="1"/>
</dbReference>
<feature type="domain" description="DUF7884" evidence="6">
    <location>
        <begin position="18"/>
        <end position="80"/>
    </location>
</feature>
<keyword evidence="5" id="KW-0443">Lipid metabolism</keyword>
<dbReference type="Pfam" id="PF02353">
    <property type="entry name" value="CMAS"/>
    <property type="match status" value="1"/>
</dbReference>
<proteinExistence type="inferred from homology"/>
<organism evidence="7 8">
    <name type="scientific">Thalassobaculum litoreum DSM 18839</name>
    <dbReference type="NCBI Taxonomy" id="1123362"/>
    <lineage>
        <taxon>Bacteria</taxon>
        <taxon>Pseudomonadati</taxon>
        <taxon>Pseudomonadota</taxon>
        <taxon>Alphaproteobacteria</taxon>
        <taxon>Rhodospirillales</taxon>
        <taxon>Thalassobaculaceae</taxon>
        <taxon>Thalassobaculum</taxon>
    </lineage>
</organism>
<evidence type="ECO:0000259" key="6">
    <source>
        <dbReference type="Pfam" id="PF25371"/>
    </source>
</evidence>
<keyword evidence="3" id="KW-0808">Transferase</keyword>
<accession>A0A8G2BN54</accession>
<dbReference type="InterPro" id="IPR050723">
    <property type="entry name" value="CFA/CMAS"/>
</dbReference>
<dbReference type="Proteomes" id="UP000198615">
    <property type="component" value="Unassembled WGS sequence"/>
</dbReference>
<dbReference type="InterPro" id="IPR029063">
    <property type="entry name" value="SAM-dependent_MTases_sf"/>
</dbReference>
<name>A0A8G2BN54_9PROT</name>
<comment type="similarity">
    <text evidence="1">Belongs to the CFA/CMAS family.</text>
</comment>
<evidence type="ECO:0000256" key="5">
    <source>
        <dbReference type="ARBA" id="ARBA00023098"/>
    </source>
</evidence>
<dbReference type="PIRSF" id="PIRSF003085">
    <property type="entry name" value="CMAS"/>
    <property type="match status" value="1"/>
</dbReference>
<dbReference type="GO" id="GO:0032259">
    <property type="term" value="P:methylation"/>
    <property type="evidence" value="ECO:0007669"/>
    <property type="project" value="UniProtKB-KW"/>
</dbReference>
<evidence type="ECO:0000256" key="4">
    <source>
        <dbReference type="ARBA" id="ARBA00022691"/>
    </source>
</evidence>
<keyword evidence="8" id="KW-1185">Reference proteome</keyword>
<gene>
    <name evidence="7" type="ORF">SAMN05660686_04154</name>
</gene>
<evidence type="ECO:0000313" key="8">
    <source>
        <dbReference type="Proteomes" id="UP000198615"/>
    </source>
</evidence>
<dbReference type="GO" id="GO:0008610">
    <property type="term" value="P:lipid biosynthetic process"/>
    <property type="evidence" value="ECO:0007669"/>
    <property type="project" value="InterPro"/>
</dbReference>
<dbReference type="CDD" id="cd02440">
    <property type="entry name" value="AdoMet_MTases"/>
    <property type="match status" value="1"/>
</dbReference>
<dbReference type="GO" id="GO:0008168">
    <property type="term" value="F:methyltransferase activity"/>
    <property type="evidence" value="ECO:0007669"/>
    <property type="project" value="UniProtKB-KW"/>
</dbReference>
<dbReference type="Gene3D" id="3.40.50.150">
    <property type="entry name" value="Vaccinia Virus protein VP39"/>
    <property type="match status" value="1"/>
</dbReference>
<dbReference type="EMBL" id="FNBW01000015">
    <property type="protein sequence ID" value="SDG36078.1"/>
    <property type="molecule type" value="Genomic_DNA"/>
</dbReference>
<dbReference type="RefSeq" id="WP_051244682.1">
    <property type="nucleotide sequence ID" value="NZ_FNBW01000015.1"/>
</dbReference>
<reference evidence="7 8" key="1">
    <citation type="submission" date="2016-10" db="EMBL/GenBank/DDBJ databases">
        <authorList>
            <person name="Varghese N."/>
            <person name="Submissions S."/>
        </authorList>
    </citation>
    <scope>NUCLEOTIDE SEQUENCE [LARGE SCALE GENOMIC DNA]</scope>
    <source>
        <strain evidence="7 8">DSM 18839</strain>
    </source>
</reference>
<comment type="caution">
    <text evidence="7">The sequence shown here is derived from an EMBL/GenBank/DDBJ whole genome shotgun (WGS) entry which is preliminary data.</text>
</comment>
<sequence>MKDAAKQLIAKMGAADPSARFAVRFWDDDEVRVGDGEPQVTLRIKTREALSRCLADNFLGFAESYMNGDIEIDGDVDLLFKLGHIIDFGTLPMSWKEKARLAATYLLHRNTVQRSGKNARFHYNLGNDFFELFLDETFAYTCAYFHTPEDTLEQAQKQKFEHVCRKLMLKQGEHIADLGCGWGGFLIYAAETYGISGVGVTLSEPQVELGNRRIAERGLQDRIRLELKDYRELEGSFDKVGSIGMLEHAGEGYIGTFMSKISDLLKPGGVGLVHTIANDTPFPDDPWTMKYVFPGSHVPVLSHIIQEMSARRLSILDVENLRMHYPLTIKHWMERYEQNYDTVVERYGERFARMYRLYWIVSKTSFEYGGNRLFQTVFSKGLNNDLPLTRDHLYR</sequence>
<evidence type="ECO:0000256" key="1">
    <source>
        <dbReference type="ARBA" id="ARBA00010815"/>
    </source>
</evidence>
<dbReference type="Pfam" id="PF25371">
    <property type="entry name" value="DUF7884"/>
    <property type="match status" value="1"/>
</dbReference>
<dbReference type="PANTHER" id="PTHR43667:SF1">
    <property type="entry name" value="CYCLOPROPANE-FATTY-ACYL-PHOSPHOLIPID SYNTHASE"/>
    <property type="match status" value="1"/>
</dbReference>
<evidence type="ECO:0000256" key="2">
    <source>
        <dbReference type="ARBA" id="ARBA00022603"/>
    </source>
</evidence>
<dbReference type="SUPFAM" id="SSF53335">
    <property type="entry name" value="S-adenosyl-L-methionine-dependent methyltransferases"/>
    <property type="match status" value="1"/>
</dbReference>
<keyword evidence="4" id="KW-0949">S-adenosyl-L-methionine</keyword>
<dbReference type="OrthoDB" id="9782855at2"/>
<evidence type="ECO:0000256" key="3">
    <source>
        <dbReference type="ARBA" id="ARBA00022679"/>
    </source>
</evidence>
<dbReference type="InterPro" id="IPR057206">
    <property type="entry name" value="DUF7884"/>
</dbReference>
<dbReference type="InterPro" id="IPR003333">
    <property type="entry name" value="CMAS"/>
</dbReference>
<keyword evidence="2" id="KW-0489">Methyltransferase</keyword>